<name>A0A3B0RK34_9ZZZZ</name>
<accession>A0A3B0RK34</accession>
<protein>
    <submittedName>
        <fullName evidence="2">Uncharacterized protein</fullName>
    </submittedName>
</protein>
<keyword evidence="1" id="KW-0472">Membrane</keyword>
<feature type="transmembrane region" description="Helical" evidence="1">
    <location>
        <begin position="17"/>
        <end position="38"/>
    </location>
</feature>
<gene>
    <name evidence="2" type="ORF">MNBD_ALPHA01-955</name>
</gene>
<dbReference type="AlphaFoldDB" id="A0A3B0RK34"/>
<keyword evidence="1" id="KW-1133">Transmembrane helix</keyword>
<evidence type="ECO:0000313" key="2">
    <source>
        <dbReference type="EMBL" id="VAV92327.1"/>
    </source>
</evidence>
<reference evidence="2" key="1">
    <citation type="submission" date="2018-06" db="EMBL/GenBank/DDBJ databases">
        <authorList>
            <person name="Zhirakovskaya E."/>
        </authorList>
    </citation>
    <scope>NUCLEOTIDE SEQUENCE</scope>
</reference>
<sequence>MNDAETVASWTGKVSEIIAGTAIFSFAAILLVWAGRILPKNI</sequence>
<organism evidence="2">
    <name type="scientific">hydrothermal vent metagenome</name>
    <dbReference type="NCBI Taxonomy" id="652676"/>
    <lineage>
        <taxon>unclassified sequences</taxon>
        <taxon>metagenomes</taxon>
        <taxon>ecological metagenomes</taxon>
    </lineage>
</organism>
<proteinExistence type="predicted"/>
<dbReference type="EMBL" id="UOEJ01000033">
    <property type="protein sequence ID" value="VAV92327.1"/>
    <property type="molecule type" value="Genomic_DNA"/>
</dbReference>
<keyword evidence="1" id="KW-0812">Transmembrane</keyword>
<evidence type="ECO:0000256" key="1">
    <source>
        <dbReference type="SAM" id="Phobius"/>
    </source>
</evidence>